<evidence type="ECO:0000256" key="3">
    <source>
        <dbReference type="ARBA" id="ARBA00022801"/>
    </source>
</evidence>
<protein>
    <recommendedName>
        <fullName evidence="6">Peptidase S1 domain-containing protein</fullName>
    </recommendedName>
</protein>
<comment type="caution">
    <text evidence="7">The sequence shown here is derived from an EMBL/GenBank/DDBJ whole genome shotgun (WGS) entry which is preliminary data.</text>
</comment>
<dbReference type="InterPro" id="IPR043504">
    <property type="entry name" value="Peptidase_S1_PA_chymotrypsin"/>
</dbReference>
<evidence type="ECO:0000256" key="1">
    <source>
        <dbReference type="ARBA" id="ARBA00007664"/>
    </source>
</evidence>
<reference evidence="7" key="1">
    <citation type="submission" date="2020-08" db="EMBL/GenBank/DDBJ databases">
        <title>Genome sequencing and assembly of the red palm weevil Rhynchophorus ferrugineus.</title>
        <authorList>
            <person name="Dias G.B."/>
            <person name="Bergman C.M."/>
            <person name="Manee M."/>
        </authorList>
    </citation>
    <scope>NUCLEOTIDE SEQUENCE</scope>
    <source>
        <strain evidence="7">AA-2017</strain>
        <tissue evidence="7">Whole larva</tissue>
    </source>
</reference>
<evidence type="ECO:0000313" key="7">
    <source>
        <dbReference type="EMBL" id="KAF7264852.1"/>
    </source>
</evidence>
<proteinExistence type="inferred from homology"/>
<dbReference type="Proteomes" id="UP000625711">
    <property type="component" value="Unassembled WGS sequence"/>
</dbReference>
<dbReference type="PROSITE" id="PS50240">
    <property type="entry name" value="TRYPSIN_DOM"/>
    <property type="match status" value="1"/>
</dbReference>
<dbReference type="PROSITE" id="PS00134">
    <property type="entry name" value="TRYPSIN_HIS"/>
    <property type="match status" value="1"/>
</dbReference>
<keyword evidence="8" id="KW-1185">Reference proteome</keyword>
<evidence type="ECO:0000256" key="5">
    <source>
        <dbReference type="ARBA" id="ARBA00023157"/>
    </source>
</evidence>
<gene>
    <name evidence="7" type="ORF">GWI33_022029</name>
</gene>
<dbReference type="EMBL" id="JAACXV010015721">
    <property type="protein sequence ID" value="KAF7264852.1"/>
    <property type="molecule type" value="Genomic_DNA"/>
</dbReference>
<dbReference type="AlphaFoldDB" id="A0A834I0J1"/>
<keyword evidence="5" id="KW-1015">Disulfide bond</keyword>
<dbReference type="InterPro" id="IPR018114">
    <property type="entry name" value="TRYPSIN_HIS"/>
</dbReference>
<evidence type="ECO:0000256" key="2">
    <source>
        <dbReference type="ARBA" id="ARBA00022670"/>
    </source>
</evidence>
<dbReference type="PANTHER" id="PTHR24276">
    <property type="entry name" value="POLYSERASE-RELATED"/>
    <property type="match status" value="1"/>
</dbReference>
<dbReference type="PRINTS" id="PR00722">
    <property type="entry name" value="CHYMOTRYPSIN"/>
</dbReference>
<evidence type="ECO:0000259" key="6">
    <source>
        <dbReference type="PROSITE" id="PS50240"/>
    </source>
</evidence>
<dbReference type="InterPro" id="IPR009003">
    <property type="entry name" value="Peptidase_S1_PA"/>
</dbReference>
<dbReference type="InterPro" id="IPR001314">
    <property type="entry name" value="Peptidase_S1A"/>
</dbReference>
<dbReference type="FunFam" id="2.40.10.10:FF:000068">
    <property type="entry name" value="transmembrane protease serine 2"/>
    <property type="match status" value="1"/>
</dbReference>
<keyword evidence="3" id="KW-0378">Hydrolase</keyword>
<dbReference type="SUPFAM" id="SSF50494">
    <property type="entry name" value="Trypsin-like serine proteases"/>
    <property type="match status" value="1"/>
</dbReference>
<dbReference type="InterPro" id="IPR050430">
    <property type="entry name" value="Peptidase_S1"/>
</dbReference>
<name>A0A834I0J1_RHYFE</name>
<keyword evidence="4" id="KW-0720">Serine protease</keyword>
<dbReference type="OrthoDB" id="10051896at2759"/>
<sequence length="260" mass="28726">MVSIKICIVAISIIAVLSFKLVQGQLQLFDGIDAVEGEFPYMVSLRLGFNEHDCGGSIIGSRWILTAGHCSDIETVKYGTIVVDQYKYDPNRTIAVKNFITHPDIQFIRVNSSYGYILNDIAVIELAEDIPYGPTAKPVKLAERNAEVPYNQTGLLSGWGFTTITGDLSPILQKINITTYERDYCINNSMELYQDDGTNICGGSDKEGRGVCYKDSGSPYVIDGVQYGVLAWMTIPCGSRVVGFSSVSYYRDWIYSVTGI</sequence>
<evidence type="ECO:0000313" key="8">
    <source>
        <dbReference type="Proteomes" id="UP000625711"/>
    </source>
</evidence>
<accession>A0A834I0J1</accession>
<evidence type="ECO:0000256" key="4">
    <source>
        <dbReference type="ARBA" id="ARBA00022825"/>
    </source>
</evidence>
<dbReference type="SMART" id="SM00020">
    <property type="entry name" value="Tryp_SPc"/>
    <property type="match status" value="1"/>
</dbReference>
<dbReference type="CDD" id="cd00190">
    <property type="entry name" value="Tryp_SPc"/>
    <property type="match status" value="1"/>
</dbReference>
<feature type="domain" description="Peptidase S1" evidence="6">
    <location>
        <begin position="21"/>
        <end position="259"/>
    </location>
</feature>
<dbReference type="PANTHER" id="PTHR24276:SF98">
    <property type="entry name" value="FI18310P1-RELATED"/>
    <property type="match status" value="1"/>
</dbReference>
<dbReference type="GO" id="GO:0006508">
    <property type="term" value="P:proteolysis"/>
    <property type="evidence" value="ECO:0007669"/>
    <property type="project" value="UniProtKB-KW"/>
</dbReference>
<dbReference type="Pfam" id="PF00089">
    <property type="entry name" value="Trypsin"/>
    <property type="match status" value="1"/>
</dbReference>
<dbReference type="Gene3D" id="2.40.10.10">
    <property type="entry name" value="Trypsin-like serine proteases"/>
    <property type="match status" value="1"/>
</dbReference>
<comment type="similarity">
    <text evidence="1">Belongs to the peptidase S1 family.</text>
</comment>
<keyword evidence="2" id="KW-0645">Protease</keyword>
<organism evidence="7 8">
    <name type="scientific">Rhynchophorus ferrugineus</name>
    <name type="common">Red palm weevil</name>
    <name type="synonym">Curculio ferrugineus</name>
    <dbReference type="NCBI Taxonomy" id="354439"/>
    <lineage>
        <taxon>Eukaryota</taxon>
        <taxon>Metazoa</taxon>
        <taxon>Ecdysozoa</taxon>
        <taxon>Arthropoda</taxon>
        <taxon>Hexapoda</taxon>
        <taxon>Insecta</taxon>
        <taxon>Pterygota</taxon>
        <taxon>Neoptera</taxon>
        <taxon>Endopterygota</taxon>
        <taxon>Coleoptera</taxon>
        <taxon>Polyphaga</taxon>
        <taxon>Cucujiformia</taxon>
        <taxon>Curculionidae</taxon>
        <taxon>Dryophthorinae</taxon>
        <taxon>Rhynchophorus</taxon>
    </lineage>
</organism>
<dbReference type="GO" id="GO:0004252">
    <property type="term" value="F:serine-type endopeptidase activity"/>
    <property type="evidence" value="ECO:0007669"/>
    <property type="project" value="InterPro"/>
</dbReference>
<dbReference type="InterPro" id="IPR001254">
    <property type="entry name" value="Trypsin_dom"/>
</dbReference>